<reference evidence="2 3" key="1">
    <citation type="submission" date="2017-08" db="EMBL/GenBank/DDBJ databases">
        <title>Virgibacillus indicus sp. nov. and Virgibacillus profoundi sp. nov, two moderately halophilic bacteria isolated from marine sediment by using the Microfluidic Streak Plate.</title>
        <authorList>
            <person name="Xu B."/>
            <person name="Hu B."/>
            <person name="Wang J."/>
            <person name="Zhu Y."/>
            <person name="Huang L."/>
            <person name="Du W."/>
            <person name="Huang Y."/>
        </authorList>
    </citation>
    <scope>NUCLEOTIDE SEQUENCE [LARGE SCALE GENOMIC DNA]</scope>
    <source>
        <strain evidence="2 3">IO3-P3-H5</strain>
    </source>
</reference>
<name>A0A2A2IAK7_9BACI</name>
<keyword evidence="1" id="KW-0812">Transmembrane</keyword>
<proteinExistence type="predicted"/>
<sequence length="59" mass="6803">MKLLVTQLIMIGVIWTGMAFFFSDMNEASKVVFYVVTSWLLFLIVIVLKALFSKKNQTK</sequence>
<evidence type="ECO:0000313" key="2">
    <source>
        <dbReference type="EMBL" id="PAV28083.1"/>
    </source>
</evidence>
<dbReference type="EMBL" id="NPOA01000015">
    <property type="protein sequence ID" value="PAV28083.1"/>
    <property type="molecule type" value="Genomic_DNA"/>
</dbReference>
<feature type="transmembrane region" description="Helical" evidence="1">
    <location>
        <begin position="31"/>
        <end position="52"/>
    </location>
</feature>
<evidence type="ECO:0000313" key="3">
    <source>
        <dbReference type="Proteomes" id="UP000218887"/>
    </source>
</evidence>
<gene>
    <name evidence="2" type="ORF">CIL05_18415</name>
</gene>
<dbReference type="Proteomes" id="UP000218887">
    <property type="component" value="Unassembled WGS sequence"/>
</dbReference>
<keyword evidence="1" id="KW-0472">Membrane</keyword>
<dbReference type="RefSeq" id="WP_095657011.1">
    <property type="nucleotide sequence ID" value="NZ_NPOA01000015.1"/>
</dbReference>
<protein>
    <submittedName>
        <fullName evidence="2">Uncharacterized protein</fullName>
    </submittedName>
</protein>
<dbReference type="AlphaFoldDB" id="A0A2A2IAK7"/>
<evidence type="ECO:0000256" key="1">
    <source>
        <dbReference type="SAM" id="Phobius"/>
    </source>
</evidence>
<dbReference type="OrthoDB" id="2707035at2"/>
<accession>A0A2A2IAK7</accession>
<comment type="caution">
    <text evidence="2">The sequence shown here is derived from an EMBL/GenBank/DDBJ whole genome shotgun (WGS) entry which is preliminary data.</text>
</comment>
<keyword evidence="1" id="KW-1133">Transmembrane helix</keyword>
<feature type="transmembrane region" description="Helical" evidence="1">
    <location>
        <begin position="7"/>
        <end position="25"/>
    </location>
</feature>
<keyword evidence="3" id="KW-1185">Reference proteome</keyword>
<organism evidence="2 3">
    <name type="scientific">Virgibacillus profundi</name>
    <dbReference type="NCBI Taxonomy" id="2024555"/>
    <lineage>
        <taxon>Bacteria</taxon>
        <taxon>Bacillati</taxon>
        <taxon>Bacillota</taxon>
        <taxon>Bacilli</taxon>
        <taxon>Bacillales</taxon>
        <taxon>Bacillaceae</taxon>
        <taxon>Virgibacillus</taxon>
    </lineage>
</organism>